<dbReference type="PANTHER" id="PTHR43616">
    <property type="entry name" value="GLYCEROL DEHYDROGENASE"/>
    <property type="match status" value="1"/>
</dbReference>
<evidence type="ECO:0000256" key="5">
    <source>
        <dbReference type="PIRSR" id="PIRSR000112-3"/>
    </source>
</evidence>
<dbReference type="OrthoDB" id="5198708at2"/>
<sequence length="363" mass="37869">MIRILAPEVYDRSPDVLGTIATHVAALGGRAFVLGGETALGLALPQIAASLESRGLPWETRLFRGQPTAAVIDDLAAEIATRDGVVVVGVGGGKALDAAKAAGVKAGRPIVTVPTVPATCAAWAALSIVYSAEGVQEEIRWLPYGPARVLVDPAILAAAPRRFLAAGIADTVVKWWETLPNLAGRGDPLALRLQAAIARFTLDTIDQALAETDGGRTITAHPIAHADLLDAIVGLAGLCGSIKGEVVWGGFAHPFYGAATREPVTRRFLHGEIVGFGHLVQWALEGRRESEIAASIEMFRGLDLPVTLAAIGIDDDATIDRIAAHIAASITRGPFVDRADPARIAAAIRAVDGLGRRSPATES</sequence>
<dbReference type="SUPFAM" id="SSF56796">
    <property type="entry name" value="Dehydroquinate synthase-like"/>
    <property type="match status" value="1"/>
</dbReference>
<feature type="binding site" evidence="4">
    <location>
        <position position="253"/>
    </location>
    <ligand>
        <name>glycerol</name>
        <dbReference type="ChEBI" id="CHEBI:17754"/>
    </ligand>
</feature>
<feature type="domain" description="Alcohol dehydrogenase iron-type/glycerol dehydrogenase GldA" evidence="6">
    <location>
        <begin position="14"/>
        <end position="153"/>
    </location>
</feature>
<feature type="binding site" evidence="5">
    <location>
        <begin position="93"/>
        <end position="97"/>
    </location>
    <ligand>
        <name>NAD(+)</name>
        <dbReference type="ChEBI" id="CHEBI:57540"/>
    </ligand>
</feature>
<evidence type="ECO:0000259" key="6">
    <source>
        <dbReference type="Pfam" id="PF00465"/>
    </source>
</evidence>
<evidence type="ECO:0000256" key="2">
    <source>
        <dbReference type="ARBA" id="ARBA00022723"/>
    </source>
</evidence>
<dbReference type="PIRSF" id="PIRSF000112">
    <property type="entry name" value="Glycerol_dehydrogenase"/>
    <property type="match status" value="1"/>
</dbReference>
<dbReference type="AlphaFoldDB" id="A0A4Q9VUW2"/>
<dbReference type="RefSeq" id="WP_131307350.1">
    <property type="nucleotide sequence ID" value="NZ_SJFN01000007.1"/>
</dbReference>
<keyword evidence="5" id="KW-0520">NAD</keyword>
<dbReference type="Proteomes" id="UP000292781">
    <property type="component" value="Unassembled WGS sequence"/>
</dbReference>
<keyword evidence="8" id="KW-1185">Reference proteome</keyword>
<keyword evidence="3" id="KW-0560">Oxidoreductase</keyword>
<protein>
    <submittedName>
        <fullName evidence="7">Iron-containing alcohol dehydrogenase</fullName>
    </submittedName>
</protein>
<accession>A0A4Q9VUW2</accession>
<keyword evidence="4" id="KW-0862">Zinc</keyword>
<evidence type="ECO:0000313" key="7">
    <source>
        <dbReference type="EMBL" id="TBW39486.1"/>
    </source>
</evidence>
<evidence type="ECO:0000313" key="8">
    <source>
        <dbReference type="Proteomes" id="UP000292781"/>
    </source>
</evidence>
<organism evidence="7 8">
    <name type="scientific">Siculibacillus lacustris</name>
    <dbReference type="NCBI Taxonomy" id="1549641"/>
    <lineage>
        <taxon>Bacteria</taxon>
        <taxon>Pseudomonadati</taxon>
        <taxon>Pseudomonadota</taxon>
        <taxon>Alphaproteobacteria</taxon>
        <taxon>Hyphomicrobiales</taxon>
        <taxon>Ancalomicrobiaceae</taxon>
        <taxon>Siculibacillus</taxon>
    </lineage>
</organism>
<comment type="caution">
    <text evidence="7">The sequence shown here is derived from an EMBL/GenBank/DDBJ whole genome shotgun (WGS) entry which is preliminary data.</text>
</comment>
<dbReference type="Gene3D" id="1.20.1090.10">
    <property type="entry name" value="Dehydroquinate synthase-like - alpha domain"/>
    <property type="match status" value="1"/>
</dbReference>
<dbReference type="PROSITE" id="PS00913">
    <property type="entry name" value="ADH_IRON_1"/>
    <property type="match status" value="1"/>
</dbReference>
<feature type="binding site" evidence="5">
    <location>
        <position position="130"/>
    </location>
    <ligand>
        <name>NAD(+)</name>
        <dbReference type="ChEBI" id="CHEBI:57540"/>
    </ligand>
</feature>
<evidence type="ECO:0000256" key="4">
    <source>
        <dbReference type="PIRSR" id="PIRSR000112-1"/>
    </source>
</evidence>
<dbReference type="PANTHER" id="PTHR43616:SF3">
    <property type="entry name" value="HYDROXYCARBOXYLATE DEHYDROGENASE A"/>
    <property type="match status" value="1"/>
</dbReference>
<feature type="binding site" evidence="4">
    <location>
        <position position="170"/>
    </location>
    <ligand>
        <name>glycerol</name>
        <dbReference type="ChEBI" id="CHEBI:17754"/>
    </ligand>
</feature>
<evidence type="ECO:0000256" key="3">
    <source>
        <dbReference type="ARBA" id="ARBA00023002"/>
    </source>
</evidence>
<dbReference type="Pfam" id="PF00465">
    <property type="entry name" value="Fe-ADH"/>
    <property type="match status" value="1"/>
</dbReference>
<dbReference type="GO" id="GO:0016614">
    <property type="term" value="F:oxidoreductase activity, acting on CH-OH group of donors"/>
    <property type="evidence" value="ECO:0007669"/>
    <property type="project" value="InterPro"/>
</dbReference>
<reference evidence="7 8" key="1">
    <citation type="submission" date="2019-02" db="EMBL/GenBank/DDBJ databases">
        <title>Siculibacillus lacustris gen. nov., sp. nov., a new rosette-forming bacterium isolated from a freshwater crater lake (Lake St. Ana, Romania).</title>
        <authorList>
            <person name="Felfoldi T."/>
            <person name="Marton Z."/>
            <person name="Szabo A."/>
            <person name="Mentes A."/>
            <person name="Boka K."/>
            <person name="Marialigeti K."/>
            <person name="Mathe I."/>
            <person name="Koncz M."/>
            <person name="Schumann P."/>
            <person name="Toth E."/>
        </authorList>
    </citation>
    <scope>NUCLEOTIDE SEQUENCE [LARGE SCALE GENOMIC DNA]</scope>
    <source>
        <strain evidence="7 8">SA-279</strain>
    </source>
</reference>
<dbReference type="Gene3D" id="3.40.50.1970">
    <property type="match status" value="1"/>
</dbReference>
<dbReference type="InterPro" id="IPR018211">
    <property type="entry name" value="ADH_Fe_CS"/>
</dbReference>
<keyword evidence="2 4" id="KW-0479">Metal-binding</keyword>
<evidence type="ECO:0000256" key="1">
    <source>
        <dbReference type="ARBA" id="ARBA00007358"/>
    </source>
</evidence>
<dbReference type="EMBL" id="SJFN01000007">
    <property type="protein sequence ID" value="TBW39486.1"/>
    <property type="molecule type" value="Genomic_DNA"/>
</dbReference>
<comment type="similarity">
    <text evidence="1">Belongs to the iron-containing alcohol dehydrogenase family.</text>
</comment>
<comment type="cofactor">
    <cofactor evidence="4">
        <name>Zn(2+)</name>
        <dbReference type="ChEBI" id="CHEBI:29105"/>
    </cofactor>
    <text evidence="4">Binds 1 zinc ion per subunit.</text>
</comment>
<gene>
    <name evidence="7" type="ORF">EYW49_06335</name>
</gene>
<dbReference type="GO" id="GO:0046872">
    <property type="term" value="F:metal ion binding"/>
    <property type="evidence" value="ECO:0007669"/>
    <property type="project" value="UniProtKB-KW"/>
</dbReference>
<feature type="binding site" evidence="5">
    <location>
        <position position="126"/>
    </location>
    <ligand>
        <name>NAD(+)</name>
        <dbReference type="ChEBI" id="CHEBI:57540"/>
    </ligand>
</feature>
<feature type="binding site" evidence="4">
    <location>
        <position position="270"/>
    </location>
    <ligand>
        <name>glycerol</name>
        <dbReference type="ChEBI" id="CHEBI:17754"/>
    </ligand>
</feature>
<dbReference type="InterPro" id="IPR001670">
    <property type="entry name" value="ADH_Fe/GldA"/>
</dbReference>
<proteinExistence type="inferred from homology"/>
<name>A0A4Q9VUW2_9HYPH</name>
<dbReference type="InterPro" id="IPR016205">
    <property type="entry name" value="Glycerol_DH"/>
</dbReference>